<dbReference type="EMBL" id="JAEMHM010000022">
    <property type="protein sequence ID" value="MBJ6727273.1"/>
    <property type="molecule type" value="Genomic_DNA"/>
</dbReference>
<comment type="caution">
    <text evidence="1">The sequence shown here is derived from an EMBL/GenBank/DDBJ whole genome shotgun (WGS) entry which is preliminary data.</text>
</comment>
<dbReference type="AlphaFoldDB" id="A0A8J7M2A1"/>
<dbReference type="SUPFAM" id="SSF49265">
    <property type="entry name" value="Fibronectin type III"/>
    <property type="match status" value="1"/>
</dbReference>
<sequence>MISEPIAVRICFGDSKMSDAELLAFTGRVVEGVPTIVDVDKDWGSTPTIAQLAEEKNRFQAACYAAQSRDIFKTKEKKQIRTNLFRMLRKIGHFVEIETDFNEDLLIKSGYPLRKKRARTMANALATLIAPIIQSITHGDQPGTMVGYVNKVPDARCYEIFITDGDPLVEQNWKHFQTYLEAGFLVMSNLASGQRYSARVRGIFKKGPGPWSPSFGFQVP</sequence>
<dbReference type="CDD" id="cd00063">
    <property type="entry name" value="FN3"/>
    <property type="match status" value="1"/>
</dbReference>
<name>A0A8J7M2A1_9BACT</name>
<protein>
    <submittedName>
        <fullName evidence="1">Fibronectin type III domain-containing protein</fullName>
    </submittedName>
</protein>
<proteinExistence type="predicted"/>
<organism evidence="1 2">
    <name type="scientific">Geomesophilobacter sediminis</name>
    <dbReference type="NCBI Taxonomy" id="2798584"/>
    <lineage>
        <taxon>Bacteria</taxon>
        <taxon>Pseudomonadati</taxon>
        <taxon>Thermodesulfobacteriota</taxon>
        <taxon>Desulfuromonadia</taxon>
        <taxon>Geobacterales</taxon>
        <taxon>Geobacteraceae</taxon>
        <taxon>Geomesophilobacter</taxon>
    </lineage>
</organism>
<reference evidence="1" key="1">
    <citation type="submission" date="2020-12" db="EMBL/GenBank/DDBJ databases">
        <title>Geomonas sp. Red875, isolated from river sediment.</title>
        <authorList>
            <person name="Xu Z."/>
            <person name="Zhang Z."/>
            <person name="Masuda Y."/>
            <person name="Itoh H."/>
            <person name="Senoo K."/>
        </authorList>
    </citation>
    <scope>NUCLEOTIDE SEQUENCE</scope>
    <source>
        <strain evidence="1">Red875</strain>
    </source>
</reference>
<evidence type="ECO:0000313" key="2">
    <source>
        <dbReference type="Proteomes" id="UP000636888"/>
    </source>
</evidence>
<gene>
    <name evidence="1" type="ORF">JFN93_21385</name>
</gene>
<dbReference type="RefSeq" id="WP_199386190.1">
    <property type="nucleotide sequence ID" value="NZ_JAEMHM010000022.1"/>
</dbReference>
<keyword evidence="2" id="KW-1185">Reference proteome</keyword>
<dbReference type="InterPro" id="IPR036116">
    <property type="entry name" value="FN3_sf"/>
</dbReference>
<accession>A0A8J7M2A1</accession>
<dbReference type="InterPro" id="IPR003961">
    <property type="entry name" value="FN3_dom"/>
</dbReference>
<dbReference type="Proteomes" id="UP000636888">
    <property type="component" value="Unassembled WGS sequence"/>
</dbReference>
<evidence type="ECO:0000313" key="1">
    <source>
        <dbReference type="EMBL" id="MBJ6727273.1"/>
    </source>
</evidence>